<proteinExistence type="predicted"/>
<dbReference type="Pfam" id="PF01261">
    <property type="entry name" value="AP_endonuc_2"/>
    <property type="match status" value="1"/>
</dbReference>
<sequence length="320" mass="32917">MTAVSAEPTPPGAATPVPDRIAGAPISWGVCEVPGWGYQLEPGVVLRQMHQLGLAATEFGPEGFLPDDPTAKAATLAGYGLKAVGQFVPVVLHDPGHDPLPEVERAMASLVTAGASTVVIAAATGQEGYDERPVLDESGWSTLLGNLDRITDAASTRGLVATLHPHVGTMVESGEETARVLAGSRIGLCLDTGHLLIGGGDPVAVAQQHPERIAHTHLKDVRIDWARRVQSGEVTYTEAVAGGMYVPLGQGDVDVKAIVTALEDSGYAGWYVLEQDCILTGAPTTESAEPKPVADVRASIEHLLAVAGEAAAAGPSAAGA</sequence>
<reference evidence="3" key="1">
    <citation type="submission" date="2018-05" db="EMBL/GenBank/DDBJ databases">
        <title>Micromonospora globispora sp. nov. and Micromonospora rugosa sp. nov., isolated from marine sediment.</title>
        <authorList>
            <person name="Carro L."/>
            <person name="Aysel V."/>
            <person name="Cetin D."/>
            <person name="Igual J.M."/>
            <person name="Klenk H.-P."/>
            <person name="Trujillo M.E."/>
            <person name="Sahin N."/>
        </authorList>
    </citation>
    <scope>NUCLEOTIDE SEQUENCE [LARGE SCALE GENOMIC DNA]</scope>
    <source>
        <strain evidence="3">S2904</strain>
    </source>
</reference>
<dbReference type="RefSeq" id="WP_109946139.1">
    <property type="nucleotide sequence ID" value="NZ_QGSV01000235.1"/>
</dbReference>
<keyword evidence="3" id="KW-1185">Reference proteome</keyword>
<dbReference type="Proteomes" id="UP000245683">
    <property type="component" value="Unassembled WGS sequence"/>
</dbReference>
<feature type="domain" description="Xylose isomerase-like TIM barrel" evidence="1">
    <location>
        <begin position="103"/>
        <end position="277"/>
    </location>
</feature>
<dbReference type="InterPro" id="IPR050312">
    <property type="entry name" value="IolE/XylAMocC-like"/>
</dbReference>
<protein>
    <submittedName>
        <fullName evidence="2">Inosose dehydratase</fullName>
    </submittedName>
</protein>
<dbReference type="InterPro" id="IPR036237">
    <property type="entry name" value="Xyl_isomerase-like_sf"/>
</dbReference>
<name>A0A317K0Q8_9ACTN</name>
<gene>
    <name evidence="2" type="ORF">DLJ46_19875</name>
</gene>
<accession>A0A317K0Q8</accession>
<comment type="caution">
    <text evidence="2">The sequence shown here is derived from an EMBL/GenBank/DDBJ whole genome shotgun (WGS) entry which is preliminary data.</text>
</comment>
<evidence type="ECO:0000259" key="1">
    <source>
        <dbReference type="Pfam" id="PF01261"/>
    </source>
</evidence>
<dbReference type="Gene3D" id="3.20.20.150">
    <property type="entry name" value="Divalent-metal-dependent TIM barrel enzymes"/>
    <property type="match status" value="1"/>
</dbReference>
<evidence type="ECO:0000313" key="2">
    <source>
        <dbReference type="EMBL" id="PWU45904.1"/>
    </source>
</evidence>
<dbReference type="InterPro" id="IPR013022">
    <property type="entry name" value="Xyl_isomerase-like_TIM-brl"/>
</dbReference>
<evidence type="ECO:0000313" key="3">
    <source>
        <dbReference type="Proteomes" id="UP000245683"/>
    </source>
</evidence>
<organism evidence="2 3">
    <name type="scientific">Micromonospora globispora</name>
    <dbReference type="NCBI Taxonomy" id="1450148"/>
    <lineage>
        <taxon>Bacteria</taxon>
        <taxon>Bacillati</taxon>
        <taxon>Actinomycetota</taxon>
        <taxon>Actinomycetes</taxon>
        <taxon>Micromonosporales</taxon>
        <taxon>Micromonosporaceae</taxon>
        <taxon>Micromonospora</taxon>
    </lineage>
</organism>
<dbReference type="PANTHER" id="PTHR12110:SF41">
    <property type="entry name" value="INOSOSE DEHYDRATASE"/>
    <property type="match status" value="1"/>
</dbReference>
<dbReference type="EMBL" id="QGSV01000235">
    <property type="protein sequence ID" value="PWU45904.1"/>
    <property type="molecule type" value="Genomic_DNA"/>
</dbReference>
<dbReference type="OrthoDB" id="104997at2"/>
<dbReference type="AlphaFoldDB" id="A0A317K0Q8"/>
<dbReference type="SUPFAM" id="SSF51658">
    <property type="entry name" value="Xylose isomerase-like"/>
    <property type="match status" value="1"/>
</dbReference>
<dbReference type="PANTHER" id="PTHR12110">
    <property type="entry name" value="HYDROXYPYRUVATE ISOMERASE"/>
    <property type="match status" value="1"/>
</dbReference>